<proteinExistence type="predicted"/>
<organism evidence="1">
    <name type="scientific">Brassica oleracea</name>
    <name type="common">Wild cabbage</name>
    <dbReference type="NCBI Taxonomy" id="3712"/>
    <lineage>
        <taxon>Eukaryota</taxon>
        <taxon>Viridiplantae</taxon>
        <taxon>Streptophyta</taxon>
        <taxon>Embryophyta</taxon>
        <taxon>Tracheophyta</taxon>
        <taxon>Spermatophyta</taxon>
        <taxon>Magnoliopsida</taxon>
        <taxon>eudicotyledons</taxon>
        <taxon>Gunneridae</taxon>
        <taxon>Pentapetalae</taxon>
        <taxon>rosids</taxon>
        <taxon>malvids</taxon>
        <taxon>Brassicales</taxon>
        <taxon>Brassicaceae</taxon>
        <taxon>Brassiceae</taxon>
        <taxon>Brassica</taxon>
    </lineage>
</organism>
<protein>
    <submittedName>
        <fullName evidence="1">Uncharacterized protein</fullName>
    </submittedName>
</protein>
<reference evidence="1" key="1">
    <citation type="submission" date="2018-11" db="EMBL/GenBank/DDBJ databases">
        <authorList>
            <consortium name="Genoscope - CEA"/>
            <person name="William W."/>
        </authorList>
    </citation>
    <scope>NUCLEOTIDE SEQUENCE</scope>
</reference>
<accession>A0A3P6D0N2</accession>
<name>A0A3P6D0N2_BRAOL</name>
<evidence type="ECO:0000313" key="1">
    <source>
        <dbReference type="EMBL" id="VDD24637.1"/>
    </source>
</evidence>
<dbReference type="AlphaFoldDB" id="A0A3P6D0N2"/>
<gene>
    <name evidence="1" type="ORF">BOLC2T10265H</name>
</gene>
<sequence length="40" mass="4586">MKWNTQIVDHGKGPYNPEKILVAVKTYWTGQPSNNNNNNN</sequence>
<dbReference type="EMBL" id="LR031874">
    <property type="protein sequence ID" value="VDD24637.1"/>
    <property type="molecule type" value="Genomic_DNA"/>
</dbReference>